<evidence type="ECO:0000313" key="5">
    <source>
        <dbReference type="Proteomes" id="UP000824099"/>
    </source>
</evidence>
<dbReference type="GO" id="GO:0003960">
    <property type="term" value="F:quinone reductase (NADPH) activity"/>
    <property type="evidence" value="ECO:0007669"/>
    <property type="project" value="InterPro"/>
</dbReference>
<reference evidence="4" key="1">
    <citation type="submission" date="2020-10" db="EMBL/GenBank/DDBJ databases">
        <authorList>
            <person name="Gilroy R."/>
        </authorList>
    </citation>
    <scope>NUCLEOTIDE SEQUENCE</scope>
    <source>
        <strain evidence="4">CHK160-1198</strain>
    </source>
</reference>
<dbReference type="Pfam" id="PF08240">
    <property type="entry name" value="ADH_N"/>
    <property type="match status" value="1"/>
</dbReference>
<dbReference type="InterPro" id="IPR013154">
    <property type="entry name" value="ADH-like_N"/>
</dbReference>
<dbReference type="AlphaFoldDB" id="A0A9D1MPJ8"/>
<organism evidence="4 5">
    <name type="scientific">Candidatus Avacidaminococcus intestinavium</name>
    <dbReference type="NCBI Taxonomy" id="2840684"/>
    <lineage>
        <taxon>Bacteria</taxon>
        <taxon>Bacillati</taxon>
        <taxon>Bacillota</taxon>
        <taxon>Negativicutes</taxon>
        <taxon>Acidaminococcales</taxon>
        <taxon>Acidaminococcaceae</taxon>
        <taxon>Acidaminococcaceae incertae sedis</taxon>
        <taxon>Candidatus Avacidaminococcus</taxon>
    </lineage>
</organism>
<dbReference type="Pfam" id="PF00107">
    <property type="entry name" value="ADH_zinc_N"/>
    <property type="match status" value="1"/>
</dbReference>
<keyword evidence="1" id="KW-0521">NADP</keyword>
<dbReference type="GO" id="GO:0070402">
    <property type="term" value="F:NADPH binding"/>
    <property type="evidence" value="ECO:0007669"/>
    <property type="project" value="TreeGrafter"/>
</dbReference>
<dbReference type="PANTHER" id="PTHR48106:SF13">
    <property type="entry name" value="QUINONE OXIDOREDUCTASE-RELATED"/>
    <property type="match status" value="1"/>
</dbReference>
<evidence type="ECO:0000256" key="2">
    <source>
        <dbReference type="ARBA" id="ARBA00023002"/>
    </source>
</evidence>
<comment type="caution">
    <text evidence="4">The sequence shown here is derived from an EMBL/GenBank/DDBJ whole genome shotgun (WGS) entry which is preliminary data.</text>
</comment>
<evidence type="ECO:0000259" key="3">
    <source>
        <dbReference type="SMART" id="SM00829"/>
    </source>
</evidence>
<dbReference type="Gene3D" id="3.90.180.10">
    <property type="entry name" value="Medium-chain alcohol dehydrogenases, catalytic domain"/>
    <property type="match status" value="1"/>
</dbReference>
<dbReference type="InterPro" id="IPR011032">
    <property type="entry name" value="GroES-like_sf"/>
</dbReference>
<dbReference type="InterPro" id="IPR036291">
    <property type="entry name" value="NAD(P)-bd_dom_sf"/>
</dbReference>
<dbReference type="EMBL" id="DVNI01000067">
    <property type="protein sequence ID" value="HIU64270.1"/>
    <property type="molecule type" value="Genomic_DNA"/>
</dbReference>
<reference evidence="4" key="2">
    <citation type="journal article" date="2021" name="PeerJ">
        <title>Extensive microbial diversity within the chicken gut microbiome revealed by metagenomics and culture.</title>
        <authorList>
            <person name="Gilroy R."/>
            <person name="Ravi A."/>
            <person name="Getino M."/>
            <person name="Pursley I."/>
            <person name="Horton D.L."/>
            <person name="Alikhan N.F."/>
            <person name="Baker D."/>
            <person name="Gharbi K."/>
            <person name="Hall N."/>
            <person name="Watson M."/>
            <person name="Adriaenssens E.M."/>
            <person name="Foster-Nyarko E."/>
            <person name="Jarju S."/>
            <person name="Secka A."/>
            <person name="Antonio M."/>
            <person name="Oren A."/>
            <person name="Chaudhuri R.R."/>
            <person name="La Ragione R."/>
            <person name="Hildebrand F."/>
            <person name="Pallen M.J."/>
        </authorList>
    </citation>
    <scope>NUCLEOTIDE SEQUENCE</scope>
    <source>
        <strain evidence="4">CHK160-1198</strain>
    </source>
</reference>
<dbReference type="Proteomes" id="UP000824099">
    <property type="component" value="Unassembled WGS sequence"/>
</dbReference>
<feature type="domain" description="Enoyl reductase (ER)" evidence="3">
    <location>
        <begin position="13"/>
        <end position="324"/>
    </location>
</feature>
<dbReference type="SMART" id="SM00829">
    <property type="entry name" value="PKS_ER"/>
    <property type="match status" value="1"/>
</dbReference>
<name>A0A9D1MPJ8_9FIRM</name>
<dbReference type="InterPro" id="IPR020843">
    <property type="entry name" value="ER"/>
</dbReference>
<sequence>MIKAHQVILREYGGPEKMEFVEVELASLATDEVLVRQTAIGFNFIDTYQRNGLYQPPLPTGLGYEGVGIVEAIGSAVRDFTVGMRVAYMNAGLGSYADYRNIQADKLVKLPDTVTDEQVAAFFFKGMTAQYLLKKTYKVQAGDIVVVHAAAGGVGQLLCQWSKALGAFVIGTVGSAEKVIAAKDAGADVVINYSEDTWVEQVVQATNSKKANVVYDSVGKDTFLGSLDCVKPFGMMVLFGAASGPAPMIAPEILNKKGCLYLTRPSVFPHNADTETFRKNALEVFAAIAKGDIKASIGQRFALKDIVAVHRLAEERKTKGATVILP</sequence>
<proteinExistence type="predicted"/>
<dbReference type="SUPFAM" id="SSF50129">
    <property type="entry name" value="GroES-like"/>
    <property type="match status" value="1"/>
</dbReference>
<gene>
    <name evidence="4" type="ORF">IAB06_04435</name>
</gene>
<dbReference type="GO" id="GO:0035925">
    <property type="term" value="F:mRNA 3'-UTR AU-rich region binding"/>
    <property type="evidence" value="ECO:0007669"/>
    <property type="project" value="TreeGrafter"/>
</dbReference>
<dbReference type="GO" id="GO:0005829">
    <property type="term" value="C:cytosol"/>
    <property type="evidence" value="ECO:0007669"/>
    <property type="project" value="TreeGrafter"/>
</dbReference>
<evidence type="ECO:0000256" key="1">
    <source>
        <dbReference type="ARBA" id="ARBA00022857"/>
    </source>
</evidence>
<dbReference type="SUPFAM" id="SSF51735">
    <property type="entry name" value="NAD(P)-binding Rossmann-fold domains"/>
    <property type="match status" value="1"/>
</dbReference>
<dbReference type="InterPro" id="IPR047618">
    <property type="entry name" value="QOR-like"/>
</dbReference>
<accession>A0A9D1MPJ8</accession>
<dbReference type="CDD" id="cd05286">
    <property type="entry name" value="QOR2"/>
    <property type="match status" value="1"/>
</dbReference>
<evidence type="ECO:0000313" key="4">
    <source>
        <dbReference type="EMBL" id="HIU64270.1"/>
    </source>
</evidence>
<dbReference type="InterPro" id="IPR013149">
    <property type="entry name" value="ADH-like_C"/>
</dbReference>
<protein>
    <submittedName>
        <fullName evidence="4">Quinone oxidoreductase</fullName>
    </submittedName>
</protein>
<dbReference type="PANTHER" id="PTHR48106">
    <property type="entry name" value="QUINONE OXIDOREDUCTASE PIG3-RELATED"/>
    <property type="match status" value="1"/>
</dbReference>
<dbReference type="Gene3D" id="3.40.50.720">
    <property type="entry name" value="NAD(P)-binding Rossmann-like Domain"/>
    <property type="match status" value="1"/>
</dbReference>
<keyword evidence="2" id="KW-0560">Oxidoreductase</keyword>
<dbReference type="FunFam" id="3.40.50.720:FF:000053">
    <property type="entry name" value="Quinone oxidoreductase 1"/>
    <property type="match status" value="1"/>
</dbReference>
<dbReference type="NCBIfam" id="NF008024">
    <property type="entry name" value="PRK10754.1"/>
    <property type="match status" value="1"/>
</dbReference>